<dbReference type="InterPro" id="IPR027417">
    <property type="entry name" value="P-loop_NTPase"/>
</dbReference>
<evidence type="ECO:0000256" key="7">
    <source>
        <dbReference type="ARBA" id="ARBA00023136"/>
    </source>
</evidence>
<evidence type="ECO:0000256" key="4">
    <source>
        <dbReference type="ARBA" id="ARBA00022741"/>
    </source>
</evidence>
<dbReference type="AlphaFoldDB" id="A0A4U0RE25"/>
<dbReference type="InterPro" id="IPR050093">
    <property type="entry name" value="ABC_SmlMolc_Importer"/>
</dbReference>
<feature type="domain" description="ABC transporter" evidence="8">
    <location>
        <begin position="13"/>
        <end position="240"/>
    </location>
</feature>
<dbReference type="PANTHER" id="PTHR42781">
    <property type="entry name" value="SPERMIDINE/PUTRESCINE IMPORT ATP-BINDING PROTEIN POTA"/>
    <property type="match status" value="1"/>
</dbReference>
<name>A0A4U0RE25_9RHOB</name>
<dbReference type="Gene3D" id="3.40.50.300">
    <property type="entry name" value="P-loop containing nucleotide triphosphate hydrolases"/>
    <property type="match status" value="1"/>
</dbReference>
<dbReference type="EMBL" id="SUNI01000002">
    <property type="protein sequence ID" value="TJZ93266.1"/>
    <property type="molecule type" value="Genomic_DNA"/>
</dbReference>
<evidence type="ECO:0000256" key="2">
    <source>
        <dbReference type="ARBA" id="ARBA00022475"/>
    </source>
</evidence>
<keyword evidence="6" id="KW-1278">Translocase</keyword>
<dbReference type="Proteomes" id="UP000309747">
    <property type="component" value="Unassembled WGS sequence"/>
</dbReference>
<dbReference type="GO" id="GO:0005524">
    <property type="term" value="F:ATP binding"/>
    <property type="evidence" value="ECO:0007669"/>
    <property type="project" value="UniProtKB-KW"/>
</dbReference>
<organism evidence="9 10">
    <name type="scientific">Paracoccus gahaiensis</name>
    <dbReference type="NCBI Taxonomy" id="1706839"/>
    <lineage>
        <taxon>Bacteria</taxon>
        <taxon>Pseudomonadati</taxon>
        <taxon>Pseudomonadota</taxon>
        <taxon>Alphaproteobacteria</taxon>
        <taxon>Rhodobacterales</taxon>
        <taxon>Paracoccaceae</taxon>
        <taxon>Paracoccus</taxon>
    </lineage>
</organism>
<reference evidence="9 10" key="1">
    <citation type="submission" date="2019-04" db="EMBL/GenBank/DDBJ databases">
        <authorList>
            <person name="Li J."/>
        </authorList>
    </citation>
    <scope>NUCLEOTIDE SEQUENCE [LARGE SCALE GENOMIC DNA]</scope>
    <source>
        <strain evidence="9 10">KCTC 42687</strain>
    </source>
</reference>
<proteinExistence type="predicted"/>
<dbReference type="PANTHER" id="PTHR42781:SF1">
    <property type="entry name" value="THIAMINE IMPORT ATP-BINDING PROTEIN THIQ"/>
    <property type="match status" value="1"/>
</dbReference>
<gene>
    <name evidence="9" type="ORF">FA743_03305</name>
</gene>
<evidence type="ECO:0000313" key="10">
    <source>
        <dbReference type="Proteomes" id="UP000309747"/>
    </source>
</evidence>
<dbReference type="SMART" id="SM00382">
    <property type="entry name" value="AAA"/>
    <property type="match status" value="1"/>
</dbReference>
<evidence type="ECO:0000256" key="3">
    <source>
        <dbReference type="ARBA" id="ARBA00022519"/>
    </source>
</evidence>
<protein>
    <submittedName>
        <fullName evidence="9">ATP-binding cassette domain-containing protein</fullName>
    </submittedName>
</protein>
<keyword evidence="10" id="KW-1185">Reference proteome</keyword>
<keyword evidence="4" id="KW-0547">Nucleotide-binding</keyword>
<dbReference type="GO" id="GO:0016887">
    <property type="term" value="F:ATP hydrolysis activity"/>
    <property type="evidence" value="ECO:0007669"/>
    <property type="project" value="InterPro"/>
</dbReference>
<dbReference type="PROSITE" id="PS50893">
    <property type="entry name" value="ABC_TRANSPORTER_2"/>
    <property type="match status" value="1"/>
</dbReference>
<dbReference type="InterPro" id="IPR003593">
    <property type="entry name" value="AAA+_ATPase"/>
</dbReference>
<keyword evidence="2" id="KW-1003">Cell membrane</keyword>
<evidence type="ECO:0000256" key="6">
    <source>
        <dbReference type="ARBA" id="ARBA00022967"/>
    </source>
</evidence>
<evidence type="ECO:0000313" key="9">
    <source>
        <dbReference type="EMBL" id="TJZ93266.1"/>
    </source>
</evidence>
<accession>A0A4U0RE25</accession>
<dbReference type="SUPFAM" id="SSF52540">
    <property type="entry name" value="P-loop containing nucleoside triphosphate hydrolases"/>
    <property type="match status" value="1"/>
</dbReference>
<keyword evidence="1" id="KW-0813">Transport</keyword>
<keyword evidence="7" id="KW-0472">Membrane</keyword>
<keyword evidence="3" id="KW-0997">Cell inner membrane</keyword>
<evidence type="ECO:0000256" key="5">
    <source>
        <dbReference type="ARBA" id="ARBA00022840"/>
    </source>
</evidence>
<evidence type="ECO:0000259" key="8">
    <source>
        <dbReference type="PROSITE" id="PS50893"/>
    </source>
</evidence>
<dbReference type="OrthoDB" id="9802264at2"/>
<dbReference type="Pfam" id="PF00005">
    <property type="entry name" value="ABC_tran"/>
    <property type="match status" value="1"/>
</dbReference>
<sequence length="240" mass="25670">MRCSGCSTGEGALTLEFRDIVLRQDDFTLSADLTVPPGRHAVIGASGSGKSTLLSLIAGFLAPSQGRLLWQGQDITDMAPGRRPVSILFQTHNLFPHLSVRQNLGMGLRPDLRLDRAQWQRVAQALDQVGLEGLQDRRPGALSGGQQGRVALARVLLRARPLLLLDEPFAALGPALKAEMLALLAQIAHGTTVLMVTHDPADARVFAPDTLLVDDGRVHPPQPTGALLDDPPPGLRAYLG</sequence>
<keyword evidence="5 9" id="KW-0067">ATP-binding</keyword>
<evidence type="ECO:0000256" key="1">
    <source>
        <dbReference type="ARBA" id="ARBA00022448"/>
    </source>
</evidence>
<dbReference type="InterPro" id="IPR003439">
    <property type="entry name" value="ABC_transporter-like_ATP-bd"/>
</dbReference>
<comment type="caution">
    <text evidence="9">The sequence shown here is derived from an EMBL/GenBank/DDBJ whole genome shotgun (WGS) entry which is preliminary data.</text>
</comment>